<evidence type="ECO:0000313" key="6">
    <source>
        <dbReference type="EMBL" id="EGO24643.1"/>
    </source>
</evidence>
<dbReference type="InterPro" id="IPR008978">
    <property type="entry name" value="HSP20-like_chaperone"/>
</dbReference>
<organism>
    <name type="scientific">Serpula lacrymans var. lacrymans (strain S7.9)</name>
    <name type="common">Dry rot fungus</name>
    <dbReference type="NCBI Taxonomy" id="578457"/>
    <lineage>
        <taxon>Eukaryota</taxon>
        <taxon>Fungi</taxon>
        <taxon>Dikarya</taxon>
        <taxon>Basidiomycota</taxon>
        <taxon>Agaricomycotina</taxon>
        <taxon>Agaricomycetes</taxon>
        <taxon>Agaricomycetidae</taxon>
        <taxon>Boletales</taxon>
        <taxon>Coniophorineae</taxon>
        <taxon>Serpulaceae</taxon>
        <taxon>Serpula</taxon>
    </lineage>
</organism>
<evidence type="ECO:0000259" key="5">
    <source>
        <dbReference type="PROSITE" id="PS51203"/>
    </source>
</evidence>
<dbReference type="PANTHER" id="PTHR11527">
    <property type="entry name" value="HEAT-SHOCK PROTEIN 20 FAMILY MEMBER"/>
    <property type="match status" value="1"/>
</dbReference>
<dbReference type="Pfam" id="PF00011">
    <property type="entry name" value="HSP20"/>
    <property type="match status" value="1"/>
</dbReference>
<gene>
    <name evidence="6" type="ORF">SERLADRAFT_390216</name>
</gene>
<accession>F8NXH1</accession>
<evidence type="ECO:0000256" key="3">
    <source>
        <dbReference type="RuleBase" id="RU003616"/>
    </source>
</evidence>
<dbReference type="AlphaFoldDB" id="F8NXH1"/>
<dbReference type="InterPro" id="IPR007052">
    <property type="entry name" value="CS_dom"/>
</dbReference>
<dbReference type="RefSeq" id="XP_007318662.1">
    <property type="nucleotide sequence ID" value="XM_007318600.1"/>
</dbReference>
<reference evidence="6" key="1">
    <citation type="submission" date="2011-04" db="EMBL/GenBank/DDBJ databases">
        <title>Evolution of plant cell wall degrading machinery underlies the functional diversity of forest fungi.</title>
        <authorList>
            <consortium name="US DOE Joint Genome Institute (JGI-PGF)"/>
            <person name="Eastwood D.C."/>
            <person name="Floudas D."/>
            <person name="Binder M."/>
            <person name="Majcherczyk A."/>
            <person name="Schneider P."/>
            <person name="Aerts A."/>
            <person name="Asiegbu F.O."/>
            <person name="Baker S.E."/>
            <person name="Barry K."/>
            <person name="Bendiksby M."/>
            <person name="Blumentritt M."/>
            <person name="Coutinho P.M."/>
            <person name="Cullen D."/>
            <person name="Cullen D."/>
            <person name="Gathman A."/>
            <person name="Goodell B."/>
            <person name="Henrissat B."/>
            <person name="Ihrmark K."/>
            <person name="Kauserud H."/>
            <person name="Kohler A."/>
            <person name="LaButti K."/>
            <person name="Lapidus A."/>
            <person name="Lavin J.L."/>
            <person name="Lee Y.-H."/>
            <person name="Lindquist E."/>
            <person name="Lilly W."/>
            <person name="Lucas S."/>
            <person name="Morin E."/>
            <person name="Murat C."/>
            <person name="Oguiza J.A."/>
            <person name="Park J."/>
            <person name="Pisabarro A.G."/>
            <person name="Riley R."/>
            <person name="Rosling A."/>
            <person name="Salamov A."/>
            <person name="Schmidt O."/>
            <person name="Schmutz J."/>
            <person name="Skrede I."/>
            <person name="Stenlid J."/>
            <person name="Wiebenga A."/>
            <person name="Xie X."/>
            <person name="Kues U."/>
            <person name="Hibbett D.S."/>
            <person name="Hoffmeister D."/>
            <person name="Hogberg N."/>
            <person name="Martin F."/>
            <person name="Grigoriev I.V."/>
            <person name="Watkinson S.C."/>
        </authorList>
    </citation>
    <scope>NUCLEOTIDE SEQUENCE</scope>
    <source>
        <strain evidence="6">S7.9</strain>
    </source>
</reference>
<keyword evidence="1" id="KW-0346">Stress response</keyword>
<dbReference type="InterPro" id="IPR031107">
    <property type="entry name" value="Small_HSP"/>
</dbReference>
<proteinExistence type="inferred from homology"/>
<dbReference type="CDD" id="cd06464">
    <property type="entry name" value="ACD_sHsps-like"/>
    <property type="match status" value="1"/>
</dbReference>
<dbReference type="PROSITE" id="PS51203">
    <property type="entry name" value="CS"/>
    <property type="match status" value="1"/>
</dbReference>
<dbReference type="Proteomes" id="UP000008064">
    <property type="component" value="Unassembled WGS sequence"/>
</dbReference>
<feature type="domain" description="CS" evidence="5">
    <location>
        <begin position="40"/>
        <end position="149"/>
    </location>
</feature>
<evidence type="ECO:0000256" key="2">
    <source>
        <dbReference type="PROSITE-ProRule" id="PRU00285"/>
    </source>
</evidence>
<dbReference type="SUPFAM" id="SSF49764">
    <property type="entry name" value="HSP20-like chaperones"/>
    <property type="match status" value="1"/>
</dbReference>
<sequence length="149" mass="16784">MSVTHFYYDPFVTFDRLFDDAFSTRFQPSSSDGSRRSLQGFKPRMDLHENAESNTVTATFELPGLSKENVNIETHNDLLTISGESVLSEEHNDAGFAVRERSFGKFSRTLRLPQGTKPDDIKAKMENGVLTVTFPKVNPEQAPKRIALL</sequence>
<evidence type="ECO:0000256" key="1">
    <source>
        <dbReference type="ARBA" id="ARBA00023016"/>
    </source>
</evidence>
<protein>
    <submittedName>
        <fullName evidence="6">Uncharacterized protein</fullName>
    </submittedName>
</protein>
<feature type="domain" description="SHSP" evidence="4">
    <location>
        <begin position="36"/>
        <end position="149"/>
    </location>
</feature>
<dbReference type="PROSITE" id="PS01031">
    <property type="entry name" value="SHSP"/>
    <property type="match status" value="1"/>
</dbReference>
<dbReference type="Gene3D" id="2.60.40.790">
    <property type="match status" value="1"/>
</dbReference>
<dbReference type="HOGENOM" id="CLU_046737_12_0_1"/>
<name>F8NXH1_SERL9</name>
<evidence type="ECO:0000259" key="4">
    <source>
        <dbReference type="PROSITE" id="PS01031"/>
    </source>
</evidence>
<dbReference type="OrthoDB" id="1431247at2759"/>
<dbReference type="EMBL" id="GL945434">
    <property type="protein sequence ID" value="EGO24643.1"/>
    <property type="molecule type" value="Genomic_DNA"/>
</dbReference>
<dbReference type="InterPro" id="IPR002068">
    <property type="entry name" value="A-crystallin/Hsp20_dom"/>
</dbReference>
<dbReference type="KEGG" id="sla:SERLADRAFT_390216"/>
<comment type="similarity">
    <text evidence="2 3">Belongs to the small heat shock protein (HSP20) family.</text>
</comment>
<dbReference type="GeneID" id="18811424"/>